<feature type="transmembrane region" description="Helical" evidence="7">
    <location>
        <begin position="233"/>
        <end position="254"/>
    </location>
</feature>
<feature type="transmembrane region" description="Helical" evidence="7">
    <location>
        <begin position="430"/>
        <end position="454"/>
    </location>
</feature>
<evidence type="ECO:0000313" key="9">
    <source>
        <dbReference type="WBParaSite" id="jg10219"/>
    </source>
</evidence>
<dbReference type="InterPro" id="IPR011701">
    <property type="entry name" value="MFS"/>
</dbReference>
<feature type="transmembrane region" description="Helical" evidence="7">
    <location>
        <begin position="45"/>
        <end position="63"/>
    </location>
</feature>
<dbReference type="PANTHER" id="PTHR23505">
    <property type="entry name" value="SPINSTER"/>
    <property type="match status" value="1"/>
</dbReference>
<dbReference type="CDD" id="cd17328">
    <property type="entry name" value="MFS_spinster_like"/>
    <property type="match status" value="1"/>
</dbReference>
<feature type="transmembrane region" description="Helical" evidence="7">
    <location>
        <begin position="114"/>
        <end position="140"/>
    </location>
</feature>
<keyword evidence="3 7" id="KW-0812">Transmembrane</keyword>
<dbReference type="PANTHER" id="PTHR23505:SF79">
    <property type="entry name" value="PROTEIN SPINSTER"/>
    <property type="match status" value="1"/>
</dbReference>
<comment type="subcellular location">
    <subcellularLocation>
        <location evidence="1">Membrane</location>
        <topology evidence="1">Multi-pass membrane protein</topology>
    </subcellularLocation>
</comment>
<evidence type="ECO:0000256" key="3">
    <source>
        <dbReference type="ARBA" id="ARBA00022692"/>
    </source>
</evidence>
<evidence type="ECO:0000256" key="1">
    <source>
        <dbReference type="ARBA" id="ARBA00004141"/>
    </source>
</evidence>
<feature type="transmembrane region" description="Helical" evidence="7">
    <location>
        <begin position="351"/>
        <end position="370"/>
    </location>
</feature>
<feature type="transmembrane region" description="Helical" evidence="7">
    <location>
        <begin position="325"/>
        <end position="345"/>
    </location>
</feature>
<evidence type="ECO:0000256" key="5">
    <source>
        <dbReference type="ARBA" id="ARBA00023136"/>
    </source>
</evidence>
<feature type="transmembrane region" description="Helical" evidence="7">
    <location>
        <begin position="390"/>
        <end position="410"/>
    </location>
</feature>
<dbReference type="SUPFAM" id="SSF103473">
    <property type="entry name" value="MFS general substrate transporter"/>
    <property type="match status" value="1"/>
</dbReference>
<dbReference type="GO" id="GO:0016020">
    <property type="term" value="C:membrane"/>
    <property type="evidence" value="ECO:0007669"/>
    <property type="project" value="UniProtKB-SubCell"/>
</dbReference>
<evidence type="ECO:0000256" key="4">
    <source>
        <dbReference type="ARBA" id="ARBA00022989"/>
    </source>
</evidence>
<feature type="transmembrane region" description="Helical" evidence="7">
    <location>
        <begin position="83"/>
        <end position="107"/>
    </location>
</feature>
<keyword evidence="8" id="KW-1185">Reference proteome</keyword>
<keyword evidence="4 7" id="KW-1133">Transmembrane helix</keyword>
<keyword evidence="2" id="KW-0813">Transport</keyword>
<proteinExistence type="inferred from homology"/>
<dbReference type="Proteomes" id="UP000887574">
    <property type="component" value="Unplaced"/>
</dbReference>
<dbReference type="InterPro" id="IPR036259">
    <property type="entry name" value="MFS_trans_sf"/>
</dbReference>
<dbReference type="InterPro" id="IPR044770">
    <property type="entry name" value="MFS_spinster-like"/>
</dbReference>
<feature type="transmembrane region" description="Helical" evidence="7">
    <location>
        <begin position="282"/>
        <end position="304"/>
    </location>
</feature>
<reference evidence="9" key="1">
    <citation type="submission" date="2022-11" db="UniProtKB">
        <authorList>
            <consortium name="WormBaseParasite"/>
        </authorList>
    </citation>
    <scope>IDENTIFICATION</scope>
</reference>
<dbReference type="AlphaFoldDB" id="A0A915CMJ2"/>
<sequence>MGYQNNDGFEFDEVSLQQQQKSEALRNNTRMSTPTRKSSIKLDKAGLTCIVILFVVNLLNYMDRYTIAGVLTDIQKYFSINDAMAGLLQTIFIVFFMIFAPLCGFLGDRYNRKILMMCAFLAFCIAERVVGIGEASYSIIAPTLIADYFISTLRSRVLMFFYFAIPVGSGLGFMTGSYVSSVFGSWKWGLRVTPVLEGQAEKAVGNGVATVNLNKEKSTYVEDIKYLCSIKTYLWSVVGSTAVVFVTGTLAWWAPTAVQHAIAMRSNLTDTNLLQNSQKESVALTFGAITCAAGVVGVSAGTVLSQAWKDGKLCFRKIKTPRADALISAIGSFLAVPLLFAGLHLLHASLLLAYISIFFAILFLCLNWAINVDMLMYIIVPQRRSIANSWLIMISHLFGDASGPYVIGLFSDWIRGPDDSPSGHYYSLLYSFYVPNILLLISGIAFILCAVALVKDMDNFNIEMGLKKSAVTLNESRSSHKNNAFSPD</sequence>
<evidence type="ECO:0000313" key="8">
    <source>
        <dbReference type="Proteomes" id="UP000887574"/>
    </source>
</evidence>
<accession>A0A915CMJ2</accession>
<dbReference type="GO" id="GO:0022857">
    <property type="term" value="F:transmembrane transporter activity"/>
    <property type="evidence" value="ECO:0007669"/>
    <property type="project" value="InterPro"/>
</dbReference>
<protein>
    <submittedName>
        <fullName evidence="9">Major facilitator superfamily (MFS) profile domain-containing protein</fullName>
    </submittedName>
</protein>
<dbReference type="Pfam" id="PF07690">
    <property type="entry name" value="MFS_1"/>
    <property type="match status" value="1"/>
</dbReference>
<evidence type="ECO:0000256" key="7">
    <source>
        <dbReference type="SAM" id="Phobius"/>
    </source>
</evidence>
<dbReference type="WBParaSite" id="jg10219">
    <property type="protein sequence ID" value="jg10219"/>
    <property type="gene ID" value="jg10219"/>
</dbReference>
<name>A0A915CMJ2_9BILA</name>
<organism evidence="8 9">
    <name type="scientific">Ditylenchus dipsaci</name>
    <dbReference type="NCBI Taxonomy" id="166011"/>
    <lineage>
        <taxon>Eukaryota</taxon>
        <taxon>Metazoa</taxon>
        <taxon>Ecdysozoa</taxon>
        <taxon>Nematoda</taxon>
        <taxon>Chromadorea</taxon>
        <taxon>Rhabditida</taxon>
        <taxon>Tylenchina</taxon>
        <taxon>Tylenchomorpha</taxon>
        <taxon>Sphaerularioidea</taxon>
        <taxon>Anguinidae</taxon>
        <taxon>Anguininae</taxon>
        <taxon>Ditylenchus</taxon>
    </lineage>
</organism>
<evidence type="ECO:0000256" key="6">
    <source>
        <dbReference type="ARBA" id="ARBA00024338"/>
    </source>
</evidence>
<feature type="transmembrane region" description="Helical" evidence="7">
    <location>
        <begin position="160"/>
        <end position="183"/>
    </location>
</feature>
<evidence type="ECO:0000256" key="2">
    <source>
        <dbReference type="ARBA" id="ARBA00022448"/>
    </source>
</evidence>
<keyword evidence="5 7" id="KW-0472">Membrane</keyword>
<comment type="similarity">
    <text evidence="6">Belongs to the major facilitator superfamily. Spinster (TC 2.A.1.49) family.</text>
</comment>
<dbReference type="Gene3D" id="1.20.1250.20">
    <property type="entry name" value="MFS general substrate transporter like domains"/>
    <property type="match status" value="1"/>
</dbReference>